<reference evidence="2 3" key="1">
    <citation type="submission" date="2012-08" db="EMBL/GenBank/DDBJ databases">
        <authorList>
            <person name="Harkins D.M."/>
            <person name="Durkin A.S."/>
            <person name="Selengut J.D."/>
            <person name="Sanka R."/>
            <person name="DePew J."/>
            <person name="Purushe J."/>
            <person name="Matthias M.A."/>
            <person name="Vinetz J.M."/>
            <person name="Sutton G.G."/>
            <person name="Nelson W.C."/>
            <person name="Fouts D.E."/>
        </authorList>
    </citation>
    <scope>NUCLEOTIDE SEQUENCE [LARGE SCALE GENOMIC DNA]</scope>
    <source>
        <strain evidence="2 3">MMD4847</strain>
    </source>
</reference>
<dbReference type="EMBL" id="AHOM02000010">
    <property type="protein sequence ID" value="EJZ40521.1"/>
    <property type="molecule type" value="Genomic_DNA"/>
</dbReference>
<name>A0ABN0H4K9_9LEPT</name>
<organism evidence="2 3">
    <name type="scientific">Leptospira licerasiae str. MMD4847</name>
    <dbReference type="NCBI Taxonomy" id="1049971"/>
    <lineage>
        <taxon>Bacteria</taxon>
        <taxon>Pseudomonadati</taxon>
        <taxon>Spirochaetota</taxon>
        <taxon>Spirochaetia</taxon>
        <taxon>Leptospirales</taxon>
        <taxon>Leptospiraceae</taxon>
        <taxon>Leptospira</taxon>
    </lineage>
</organism>
<accession>A0ABN0H4K9</accession>
<feature type="region of interest" description="Disordered" evidence="1">
    <location>
        <begin position="1"/>
        <end position="30"/>
    </location>
</feature>
<proteinExistence type="predicted"/>
<protein>
    <submittedName>
        <fullName evidence="2">Uncharacterized protein</fullName>
    </submittedName>
</protein>
<evidence type="ECO:0000256" key="1">
    <source>
        <dbReference type="SAM" id="MobiDB-lite"/>
    </source>
</evidence>
<dbReference type="Proteomes" id="UP000018720">
    <property type="component" value="Unassembled WGS sequence"/>
</dbReference>
<keyword evidence="3" id="KW-1185">Reference proteome</keyword>
<gene>
    <name evidence="2" type="ORF">LEP1GSC178_0886</name>
</gene>
<evidence type="ECO:0000313" key="2">
    <source>
        <dbReference type="EMBL" id="EJZ40521.1"/>
    </source>
</evidence>
<evidence type="ECO:0000313" key="3">
    <source>
        <dbReference type="Proteomes" id="UP000018720"/>
    </source>
</evidence>
<sequence length="53" mass="6122">MSGSEGPCLEGFSPWPNTEKENEKIRRKRTRIRERANGLKATFKKKGECMPLK</sequence>
<comment type="caution">
    <text evidence="2">The sequence shown here is derived from an EMBL/GenBank/DDBJ whole genome shotgun (WGS) entry which is preliminary data.</text>
</comment>